<dbReference type="Proteomes" id="UP000002059">
    <property type="component" value="Partially assembled WGS sequence"/>
</dbReference>
<sequence length="178" mass="20468">MAIVTLTPWAFASKPRAKGQHNLFQRHCGIVSFAPCRQLSKSDHGFCFVDGEKTKFHEASDKQHHQPHSHHRYEKCTARWRNALMYNEKLLKTDNEPTGELKVHIILVRLVRKDLMKAAGDGTTLSYIKSLWLSMVRRSKCGIFNSSLHDSNSHKLYSICTWDDSDPIARLTYASKTR</sequence>
<dbReference type="GeneID" id="26970606"/>
<evidence type="ECO:0000313" key="2">
    <source>
        <dbReference type="Proteomes" id="UP000002059"/>
    </source>
</evidence>
<proteinExistence type="predicted"/>
<dbReference type="VEuPathDB" id="FungiDB:PAAG_11698"/>
<organism evidence="1 2">
    <name type="scientific">Paracoccidioides lutzii (strain ATCC MYA-826 / Pb01)</name>
    <name type="common">Paracoccidioides brasiliensis</name>
    <dbReference type="NCBI Taxonomy" id="502779"/>
    <lineage>
        <taxon>Eukaryota</taxon>
        <taxon>Fungi</taxon>
        <taxon>Dikarya</taxon>
        <taxon>Ascomycota</taxon>
        <taxon>Pezizomycotina</taxon>
        <taxon>Eurotiomycetes</taxon>
        <taxon>Eurotiomycetidae</taxon>
        <taxon>Onygenales</taxon>
        <taxon>Ajellomycetaceae</taxon>
        <taxon>Paracoccidioides</taxon>
    </lineage>
</organism>
<dbReference type="KEGG" id="pbl:PAAG_11698"/>
<reference evidence="1 2" key="1">
    <citation type="journal article" date="2011" name="PLoS Genet.">
        <title>Comparative genomic analysis of human fungal pathogens causing paracoccidioidomycosis.</title>
        <authorList>
            <person name="Desjardins C.A."/>
            <person name="Champion M.D."/>
            <person name="Holder J.W."/>
            <person name="Muszewska A."/>
            <person name="Goldberg J."/>
            <person name="Bailao A.M."/>
            <person name="Brigido M.M."/>
            <person name="Ferreira M.E."/>
            <person name="Garcia A.M."/>
            <person name="Grynberg M."/>
            <person name="Gujja S."/>
            <person name="Heiman D.I."/>
            <person name="Henn M.R."/>
            <person name="Kodira C.D."/>
            <person name="Leon-Narvaez H."/>
            <person name="Longo L.V."/>
            <person name="Ma L.J."/>
            <person name="Malavazi I."/>
            <person name="Matsuo A.L."/>
            <person name="Morais F.V."/>
            <person name="Pereira M."/>
            <person name="Rodriguez-Brito S."/>
            <person name="Sakthikumar S."/>
            <person name="Salem-Izacc S.M."/>
            <person name="Sykes S.M."/>
            <person name="Teixeira M.M."/>
            <person name="Vallejo M.C."/>
            <person name="Walter M.E."/>
            <person name="Yandava C."/>
            <person name="Young S."/>
            <person name="Zeng Q."/>
            <person name="Zucker J."/>
            <person name="Felipe M.S."/>
            <person name="Goldman G.H."/>
            <person name="Haas B.J."/>
            <person name="McEwen J.G."/>
            <person name="Nino-Vega G."/>
            <person name="Puccia R."/>
            <person name="San-Blas G."/>
            <person name="Soares C.M."/>
            <person name="Birren B.W."/>
            <person name="Cuomo C.A."/>
        </authorList>
    </citation>
    <scope>NUCLEOTIDE SEQUENCE [LARGE SCALE GENOMIC DNA]</scope>
    <source>
        <strain evidence="2">ATCC MYA-826 / Pb01</strain>
    </source>
</reference>
<dbReference type="RefSeq" id="XP_015703085.1">
    <property type="nucleotide sequence ID" value="XM_015847296.1"/>
</dbReference>
<evidence type="ECO:0000313" key="1">
    <source>
        <dbReference type="EMBL" id="KGQ01572.1"/>
    </source>
</evidence>
<dbReference type="EMBL" id="KN293999">
    <property type="protein sequence ID" value="KGQ01572.1"/>
    <property type="molecule type" value="Genomic_DNA"/>
</dbReference>
<dbReference type="HOGENOM" id="CLU_1511060_0_0_1"/>
<accession>A0A0A2V5E7</accession>
<keyword evidence="2" id="KW-1185">Reference proteome</keyword>
<dbReference type="AlphaFoldDB" id="A0A0A2V5E7"/>
<name>A0A0A2V5E7_PARBA</name>
<protein>
    <submittedName>
        <fullName evidence="1">Uncharacterized protein</fullName>
    </submittedName>
</protein>
<gene>
    <name evidence="1" type="ORF">PAAG_11698</name>
</gene>